<name>A0A1L8CX13_9THEO</name>
<evidence type="ECO:0000259" key="4">
    <source>
        <dbReference type="PROSITE" id="PS51379"/>
    </source>
</evidence>
<dbReference type="GO" id="GO:0046872">
    <property type="term" value="F:metal ion binding"/>
    <property type="evidence" value="ECO:0007669"/>
    <property type="project" value="UniProtKB-KW"/>
</dbReference>
<dbReference type="GO" id="GO:0051536">
    <property type="term" value="F:iron-sulfur cluster binding"/>
    <property type="evidence" value="ECO:0007669"/>
    <property type="project" value="UniProtKB-KW"/>
</dbReference>
<sequence>MAYRITEECLACGTCMDSCPHNAIVEGDIYKITDACQNCGTCAEACPVGAIIEE</sequence>
<dbReference type="SUPFAM" id="SSF54862">
    <property type="entry name" value="4Fe-4S ferredoxins"/>
    <property type="match status" value="1"/>
</dbReference>
<keyword evidence="6" id="KW-1185">Reference proteome</keyword>
<dbReference type="PROSITE" id="PS51379">
    <property type="entry name" value="4FE4S_FER_2"/>
    <property type="match status" value="2"/>
</dbReference>
<feature type="domain" description="4Fe-4S ferredoxin-type" evidence="4">
    <location>
        <begin position="1"/>
        <end position="24"/>
    </location>
</feature>
<evidence type="ECO:0000256" key="2">
    <source>
        <dbReference type="ARBA" id="ARBA00023004"/>
    </source>
</evidence>
<keyword evidence="3" id="KW-0411">Iron-sulfur</keyword>
<dbReference type="Proteomes" id="UP000187485">
    <property type="component" value="Unassembled WGS sequence"/>
</dbReference>
<evidence type="ECO:0000256" key="3">
    <source>
        <dbReference type="ARBA" id="ARBA00023014"/>
    </source>
</evidence>
<accession>A0A1L8CX13</accession>
<keyword evidence="1" id="KW-0479">Metal-binding</keyword>
<dbReference type="InterPro" id="IPR017900">
    <property type="entry name" value="4Fe4S_Fe_S_CS"/>
</dbReference>
<dbReference type="InterPro" id="IPR017896">
    <property type="entry name" value="4Fe4S_Fe-S-bd"/>
</dbReference>
<evidence type="ECO:0000313" key="5">
    <source>
        <dbReference type="EMBL" id="GAV23466.1"/>
    </source>
</evidence>
<gene>
    <name evidence="5" type="ORF">cpu_19760</name>
</gene>
<feature type="domain" description="4Fe-4S ferredoxin-type" evidence="4">
    <location>
        <begin position="27"/>
        <end position="54"/>
    </location>
</feature>
<evidence type="ECO:0000313" key="6">
    <source>
        <dbReference type="Proteomes" id="UP000187485"/>
    </source>
</evidence>
<dbReference type="Pfam" id="PF13237">
    <property type="entry name" value="Fer4_10"/>
    <property type="match status" value="1"/>
</dbReference>
<dbReference type="AlphaFoldDB" id="A0A1L8CX13"/>
<dbReference type="STRING" id="870242.cpu_19760"/>
<dbReference type="PROSITE" id="PS00198">
    <property type="entry name" value="4FE4S_FER_1"/>
    <property type="match status" value="1"/>
</dbReference>
<reference evidence="6" key="1">
    <citation type="submission" date="2016-12" db="EMBL/GenBank/DDBJ databases">
        <title>Draft Genome Sequences od Carboxydothermus pertinax and islandicus, Hydrogenogenic Carboxydotrophic Bacteria.</title>
        <authorList>
            <person name="Fukuyama Y."/>
            <person name="Ohmae K."/>
            <person name="Yoneda Y."/>
            <person name="Yoshida T."/>
            <person name="Sako Y."/>
        </authorList>
    </citation>
    <scope>NUCLEOTIDE SEQUENCE [LARGE SCALE GENOMIC DNA]</scope>
    <source>
        <strain evidence="6">Ug1</strain>
    </source>
</reference>
<organism evidence="5 6">
    <name type="scientific">Carboxydothermus pertinax</name>
    <dbReference type="NCBI Taxonomy" id="870242"/>
    <lineage>
        <taxon>Bacteria</taxon>
        <taxon>Bacillati</taxon>
        <taxon>Bacillota</taxon>
        <taxon>Clostridia</taxon>
        <taxon>Thermoanaerobacterales</taxon>
        <taxon>Thermoanaerobacteraceae</taxon>
        <taxon>Carboxydothermus</taxon>
    </lineage>
</organism>
<keyword evidence="2" id="KW-0408">Iron</keyword>
<proteinExistence type="predicted"/>
<dbReference type="EMBL" id="BDJK01000055">
    <property type="protein sequence ID" value="GAV23466.1"/>
    <property type="molecule type" value="Genomic_DNA"/>
</dbReference>
<dbReference type="RefSeq" id="WP_075859881.1">
    <property type="nucleotide sequence ID" value="NZ_BDJK01000055.1"/>
</dbReference>
<dbReference type="OrthoDB" id="9803397at2"/>
<comment type="caution">
    <text evidence="5">The sequence shown here is derived from an EMBL/GenBank/DDBJ whole genome shotgun (WGS) entry which is preliminary data.</text>
</comment>
<evidence type="ECO:0000256" key="1">
    <source>
        <dbReference type="ARBA" id="ARBA00022723"/>
    </source>
</evidence>
<dbReference type="Gene3D" id="3.30.70.20">
    <property type="match status" value="1"/>
</dbReference>
<protein>
    <submittedName>
        <fullName evidence="5">Ferredoxin</fullName>
    </submittedName>
</protein>